<dbReference type="AlphaFoldDB" id="U6KQ77"/>
<dbReference type="OrthoDB" id="348192at2759"/>
<gene>
    <name evidence="1" type="ORF">ETH_00035580</name>
</gene>
<keyword evidence="2" id="KW-1185">Reference proteome</keyword>
<dbReference type="Proteomes" id="UP000030747">
    <property type="component" value="Unassembled WGS sequence"/>
</dbReference>
<accession>U6KQ77</accession>
<name>U6KQ77_EIMTE</name>
<feature type="non-terminal residue" evidence="1">
    <location>
        <position position="400"/>
    </location>
</feature>
<dbReference type="VEuPathDB" id="ToxoDB:ETH2_1507900"/>
<reference evidence="1" key="2">
    <citation type="submission" date="2013-10" db="EMBL/GenBank/DDBJ databases">
        <authorList>
            <person name="Aslett M."/>
        </authorList>
    </citation>
    <scope>NUCLEOTIDE SEQUENCE [LARGE SCALE GENOMIC DNA]</scope>
    <source>
        <strain evidence="1">Houghton</strain>
    </source>
</reference>
<dbReference type="RefSeq" id="XP_013230874.1">
    <property type="nucleotide sequence ID" value="XM_013375420.1"/>
</dbReference>
<evidence type="ECO:0000313" key="1">
    <source>
        <dbReference type="EMBL" id="CDJ40121.1"/>
    </source>
</evidence>
<organism evidence="1 2">
    <name type="scientific">Eimeria tenella</name>
    <name type="common">Coccidian parasite</name>
    <dbReference type="NCBI Taxonomy" id="5802"/>
    <lineage>
        <taxon>Eukaryota</taxon>
        <taxon>Sar</taxon>
        <taxon>Alveolata</taxon>
        <taxon>Apicomplexa</taxon>
        <taxon>Conoidasida</taxon>
        <taxon>Coccidia</taxon>
        <taxon>Eucoccidiorida</taxon>
        <taxon>Eimeriorina</taxon>
        <taxon>Eimeriidae</taxon>
        <taxon>Eimeria</taxon>
    </lineage>
</organism>
<evidence type="ECO:0000313" key="2">
    <source>
        <dbReference type="Proteomes" id="UP000030747"/>
    </source>
</evidence>
<reference evidence="1" key="1">
    <citation type="submission" date="2013-10" db="EMBL/GenBank/DDBJ databases">
        <title>Genomic analysis of the causative agents of coccidiosis in chickens.</title>
        <authorList>
            <person name="Reid A.J."/>
            <person name="Blake D."/>
            <person name="Billington K."/>
            <person name="Browne H."/>
            <person name="Dunn M."/>
            <person name="Hung S."/>
            <person name="Kawahara F."/>
            <person name="Miranda-Saavedra D."/>
            <person name="Mourier T."/>
            <person name="Nagra H."/>
            <person name="Otto T.D."/>
            <person name="Rawlings N."/>
            <person name="Sanchez A."/>
            <person name="Sanders M."/>
            <person name="Subramaniam C."/>
            <person name="Tay Y."/>
            <person name="Dear P."/>
            <person name="Doerig C."/>
            <person name="Gruber A."/>
            <person name="Parkinson J."/>
            <person name="Shirley M."/>
            <person name="Wan K.L."/>
            <person name="Berriman M."/>
            <person name="Tomley F."/>
            <person name="Pain A."/>
        </authorList>
    </citation>
    <scope>NUCLEOTIDE SEQUENCE [LARGE SCALE GENOMIC DNA]</scope>
    <source>
        <strain evidence="1">Houghton</strain>
    </source>
</reference>
<dbReference type="VEuPathDB" id="ToxoDB:ETH_00035580"/>
<protein>
    <submittedName>
        <fullName evidence="1">Uncharacterized protein</fullName>
    </submittedName>
</protein>
<sequence length="400" mass="41661">MASQVQKLILNPQGDTLLALTQAGLCYVWPVDEDSLAALEKLTGSALFQPPGAAAAAAAAAAWRSSSSRSLFARRDSFFPSPVADELLQHGLYETSQVYVHLLLNSPSPRCVLGANGRGFAALGVPSSSGSSSSSSSSRIGDDLQAVEFLQDGRLVAAAAAAPSAYPLGIYETQGGHLLAAFVAAAAVIPTRNAGSSSSSREDSTAVLLCNFTALSLDRSRPPPAPAAPASAAAAAAAAAKGRWLAAASDVGGCLAMAFIGDDRLVELQRQFDSSSKEHRRSAAAAAAAADGDAAAAEDRVPIVPQVLPLQAFYINERAATAVSLVWRPRRRAAPSSSSSSIHLLLGCSDGFIRVCAFVPHTPLRVQQQQQQQQQQQVQVYPQLRLKSVTLSRFARGTIS</sequence>
<dbReference type="GeneID" id="25256157"/>
<proteinExistence type="predicted"/>
<dbReference type="EMBL" id="HG674947">
    <property type="protein sequence ID" value="CDJ40121.1"/>
    <property type="molecule type" value="Genomic_DNA"/>
</dbReference>